<dbReference type="PROSITE" id="PS50404">
    <property type="entry name" value="GST_NTER"/>
    <property type="match status" value="1"/>
</dbReference>
<dbReference type="InterPro" id="IPR036282">
    <property type="entry name" value="Glutathione-S-Trfase_C_sf"/>
</dbReference>
<dbReference type="InterPro" id="IPR036249">
    <property type="entry name" value="Thioredoxin-like_sf"/>
</dbReference>
<protein>
    <submittedName>
        <fullName evidence="2">Unannotated protein</fullName>
    </submittedName>
</protein>
<dbReference type="SUPFAM" id="SSF52833">
    <property type="entry name" value="Thioredoxin-like"/>
    <property type="match status" value="1"/>
</dbReference>
<gene>
    <name evidence="2" type="ORF">UFOPK3564_02267</name>
</gene>
<accession>A0A6J7IDV2</accession>
<dbReference type="InterPro" id="IPR004045">
    <property type="entry name" value="Glutathione_S-Trfase_N"/>
</dbReference>
<dbReference type="Pfam" id="PF13417">
    <property type="entry name" value="GST_N_3"/>
    <property type="match status" value="1"/>
</dbReference>
<dbReference type="SUPFAM" id="SSF47616">
    <property type="entry name" value="GST C-terminal domain-like"/>
    <property type="match status" value="1"/>
</dbReference>
<evidence type="ECO:0000259" key="1">
    <source>
        <dbReference type="PROSITE" id="PS50404"/>
    </source>
</evidence>
<reference evidence="2" key="1">
    <citation type="submission" date="2020-05" db="EMBL/GenBank/DDBJ databases">
        <authorList>
            <person name="Chiriac C."/>
            <person name="Salcher M."/>
            <person name="Ghai R."/>
            <person name="Kavagutti S V."/>
        </authorList>
    </citation>
    <scope>NUCLEOTIDE SEQUENCE</scope>
</reference>
<dbReference type="PROSITE" id="PS51354">
    <property type="entry name" value="GLUTAREDOXIN_2"/>
    <property type="match status" value="1"/>
</dbReference>
<feature type="domain" description="GST N-terminal" evidence="1">
    <location>
        <begin position="1"/>
        <end position="80"/>
    </location>
</feature>
<dbReference type="AlphaFoldDB" id="A0A6J7IDV2"/>
<dbReference type="EMBL" id="CAFBMK010000150">
    <property type="protein sequence ID" value="CAB4928990.1"/>
    <property type="molecule type" value="Genomic_DNA"/>
</dbReference>
<proteinExistence type="predicted"/>
<evidence type="ECO:0000313" key="2">
    <source>
        <dbReference type="EMBL" id="CAB4928990.1"/>
    </source>
</evidence>
<sequence>MPATLFVVHGSHPCATVQRALELKGIEHRVAELPPAMHAPVAKLLFGRRTVPGLRLEDGERLTGSRAILRRLDELVPSPALLPEDEAARERVLAAEAWGDDVLQPVARRVLWYALDRAPTAIPTFQEHSALPLPAAVRPLLTPAIVALEHRLNRITPAGVRSDLLDLPRHLDRIDGWLQDGTLGGPQQNAADLQIAATLRLLMTMEDLDGPIRARPAGTLTLRVFPEWDGRVPAGTLPADWLRALQG</sequence>
<dbReference type="CDD" id="cd00570">
    <property type="entry name" value="GST_N_family"/>
    <property type="match status" value="1"/>
</dbReference>
<dbReference type="Gene3D" id="1.20.1050.10">
    <property type="match status" value="1"/>
</dbReference>
<name>A0A6J7IDV2_9ZZZZ</name>
<organism evidence="2">
    <name type="scientific">freshwater metagenome</name>
    <dbReference type="NCBI Taxonomy" id="449393"/>
    <lineage>
        <taxon>unclassified sequences</taxon>
        <taxon>metagenomes</taxon>
        <taxon>ecological metagenomes</taxon>
    </lineage>
</organism>
<dbReference type="Gene3D" id="3.40.30.10">
    <property type="entry name" value="Glutaredoxin"/>
    <property type="match status" value="1"/>
</dbReference>